<proteinExistence type="inferred from homology"/>
<name>A0A8B7CGV7_PHODC</name>
<sequence length="553" mass="61296">MDGEEVQVIHSWSAPRSLSTSLMYSFAQRDDMEVLDEPLYANFLRVTGVERPYRDEVLSKMESDGNNVIKEVIFGPGKKKYRYCKHMAKQHLPNLTNDLMKKGKHFLLIRHPLNVLSSFNKVAPPSFLELGLGNLASIYSELCLLGNPPAIVDADDLQKDPQAVLSGLCQELGIPFCASMLEWEAGPKPFDGIWAPWWYGNVHKTTGFTKPCMHSSPFPSAQYDLLEQSLPFYNLLRQKSRSSLQPSLPLPSLPVLANGKLLAWVGDELLPRESAKVSVFDSVVQGGDAVWEGLRIYNGKVFKLDEHLDRLFDSAKALAFSNIPNREAIKEAIFKTLISNGMFDNAHIRLTLTRGKKVTSGMSPAFNLYGCTLIVLAEWKPPVYDNSGGIKLVTATTRRNSPNSIDSKIHHNNLINNILAKVEGNLAGADDAIMLDKDGFVSETNATNIFMVKKGQVSTPHADYCLPGITRATVMDLVVKENLVLHERRISLSEFHTADEVWTTGTMGELTPVVVIDGRIIGNGEVGPVTRRIQDAYRVLTAESGVPIPMHVE</sequence>
<organism evidence="3 4">
    <name type="scientific">Phoenix dactylifera</name>
    <name type="common">Date palm</name>
    <dbReference type="NCBI Taxonomy" id="42345"/>
    <lineage>
        <taxon>Eukaryota</taxon>
        <taxon>Viridiplantae</taxon>
        <taxon>Streptophyta</taxon>
        <taxon>Embryophyta</taxon>
        <taxon>Tracheophyta</taxon>
        <taxon>Spermatophyta</taxon>
        <taxon>Magnoliopsida</taxon>
        <taxon>Liliopsida</taxon>
        <taxon>Arecaceae</taxon>
        <taxon>Coryphoideae</taxon>
        <taxon>Phoeniceae</taxon>
        <taxon>Phoenix</taxon>
    </lineage>
</organism>
<dbReference type="InterPro" id="IPR027417">
    <property type="entry name" value="P-loop_NTPase"/>
</dbReference>
<dbReference type="Gene3D" id="3.20.10.10">
    <property type="entry name" value="D-amino Acid Aminotransferase, subunit A, domain 2"/>
    <property type="match status" value="1"/>
</dbReference>
<dbReference type="InterPro" id="IPR000421">
    <property type="entry name" value="FA58C"/>
</dbReference>
<dbReference type="FunFam" id="3.40.50.300:FF:001594">
    <property type="entry name" value="Branched-chain-amino-acid aminotransferase-like protein 2"/>
    <property type="match status" value="1"/>
</dbReference>
<dbReference type="InterPro" id="IPR043132">
    <property type="entry name" value="BCAT-like_C"/>
</dbReference>
<evidence type="ECO:0000259" key="2">
    <source>
        <dbReference type="PROSITE" id="PS50022"/>
    </source>
</evidence>
<dbReference type="PANTHER" id="PTHR42743:SF11">
    <property type="entry name" value="AMINODEOXYCHORISMATE LYASE"/>
    <property type="match status" value="1"/>
</dbReference>
<dbReference type="SUPFAM" id="SSF56752">
    <property type="entry name" value="D-aminoacid aminotransferase-like PLP-dependent enzymes"/>
    <property type="match status" value="1"/>
</dbReference>
<dbReference type="GO" id="GO:0003824">
    <property type="term" value="F:catalytic activity"/>
    <property type="evidence" value="ECO:0007669"/>
    <property type="project" value="InterPro"/>
</dbReference>
<evidence type="ECO:0000313" key="4">
    <source>
        <dbReference type="RefSeq" id="XP_008798855.2"/>
    </source>
</evidence>
<dbReference type="AlphaFoldDB" id="A0A8B7CGV7"/>
<dbReference type="GeneID" id="103713632"/>
<dbReference type="KEGG" id="pda:103713632"/>
<protein>
    <submittedName>
        <fullName evidence="4">Branched-chain-amino-acid aminotransferase-like protein 2</fullName>
    </submittedName>
</protein>
<keyword evidence="3" id="KW-1185">Reference proteome</keyword>
<evidence type="ECO:0000313" key="3">
    <source>
        <dbReference type="Proteomes" id="UP000228380"/>
    </source>
</evidence>
<dbReference type="Gene3D" id="3.40.50.300">
    <property type="entry name" value="P-loop containing nucleotide triphosphate hydrolases"/>
    <property type="match status" value="1"/>
</dbReference>
<dbReference type="RefSeq" id="XP_008798855.2">
    <property type="nucleotide sequence ID" value="XM_008800633.4"/>
</dbReference>
<dbReference type="FunFam" id="3.20.10.10:FF:000011">
    <property type="entry name" value="Branched-chain-amino-acid aminotransferase-like protein 2"/>
    <property type="match status" value="1"/>
</dbReference>
<dbReference type="FunFam" id="3.30.470.10:FF:000010">
    <property type="entry name" value="Branched-chain-amino-acid aminotransferase-like protein 1"/>
    <property type="match status" value="1"/>
</dbReference>
<comment type="similarity">
    <text evidence="1">Belongs to the class-IV pyridoxal-phosphate-dependent aminotransferase family.</text>
</comment>
<dbReference type="GO" id="GO:0046394">
    <property type="term" value="P:carboxylic acid biosynthetic process"/>
    <property type="evidence" value="ECO:0007669"/>
    <property type="project" value="UniProtKB-ARBA"/>
</dbReference>
<gene>
    <name evidence="4" type="primary">LOC103713632</name>
</gene>
<dbReference type="InterPro" id="IPR001544">
    <property type="entry name" value="Aminotrans_IV"/>
</dbReference>
<dbReference type="PANTHER" id="PTHR42743">
    <property type="entry name" value="AMINO-ACID AMINOTRANSFERASE"/>
    <property type="match status" value="1"/>
</dbReference>
<dbReference type="Gene3D" id="3.30.470.10">
    <property type="match status" value="1"/>
</dbReference>
<evidence type="ECO:0000256" key="1">
    <source>
        <dbReference type="ARBA" id="ARBA00009320"/>
    </source>
</evidence>
<dbReference type="Proteomes" id="UP000228380">
    <property type="component" value="Unplaced"/>
</dbReference>
<dbReference type="Pfam" id="PF01063">
    <property type="entry name" value="Aminotran_4"/>
    <property type="match status" value="1"/>
</dbReference>
<dbReference type="InterPro" id="IPR050571">
    <property type="entry name" value="Class-IV_PLP-Dep_Aminotrnsfr"/>
</dbReference>
<dbReference type="OrthoDB" id="25921at2759"/>
<reference evidence="4" key="1">
    <citation type="submission" date="2025-08" db="UniProtKB">
        <authorList>
            <consortium name="RefSeq"/>
        </authorList>
    </citation>
    <scope>IDENTIFICATION</scope>
    <source>
        <tissue evidence="4">Young leaves</tissue>
    </source>
</reference>
<dbReference type="InterPro" id="IPR043131">
    <property type="entry name" value="BCAT-like_N"/>
</dbReference>
<dbReference type="CDD" id="cd01558">
    <property type="entry name" value="D-AAT_like"/>
    <property type="match status" value="1"/>
</dbReference>
<accession>A0A8B7CGV7</accession>
<dbReference type="Pfam" id="PF19798">
    <property type="entry name" value="Sulfotransfer_5"/>
    <property type="match status" value="1"/>
</dbReference>
<dbReference type="InterPro" id="IPR036038">
    <property type="entry name" value="Aminotransferase-like"/>
</dbReference>
<feature type="domain" description="F5/8 type C" evidence="2">
    <location>
        <begin position="1"/>
        <end position="66"/>
    </location>
</feature>
<dbReference type="PROSITE" id="PS50022">
    <property type="entry name" value="FA58C_3"/>
    <property type="match status" value="1"/>
</dbReference>
<dbReference type="SUPFAM" id="SSF52540">
    <property type="entry name" value="P-loop containing nucleoside triphosphate hydrolases"/>
    <property type="match status" value="1"/>
</dbReference>